<name>A0A328C9Q8_9DELT</name>
<dbReference type="RefSeq" id="WP_111728377.1">
    <property type="nucleotide sequence ID" value="NZ_QHKO01000001.1"/>
</dbReference>
<keyword evidence="3" id="KW-1185">Reference proteome</keyword>
<evidence type="ECO:0000256" key="1">
    <source>
        <dbReference type="SAM" id="SignalP"/>
    </source>
</evidence>
<evidence type="ECO:0000313" key="3">
    <source>
        <dbReference type="Proteomes" id="UP000249169"/>
    </source>
</evidence>
<feature type="chain" id="PRO_5016349949" description="Transporter" evidence="1">
    <location>
        <begin position="26"/>
        <end position="275"/>
    </location>
</feature>
<organism evidence="2 3">
    <name type="scientific">Lujinxingia litoralis</name>
    <dbReference type="NCBI Taxonomy" id="2211119"/>
    <lineage>
        <taxon>Bacteria</taxon>
        <taxon>Deltaproteobacteria</taxon>
        <taxon>Bradymonadales</taxon>
        <taxon>Lujinxingiaceae</taxon>
        <taxon>Lujinxingia</taxon>
    </lineage>
</organism>
<comment type="caution">
    <text evidence="2">The sequence shown here is derived from an EMBL/GenBank/DDBJ whole genome shotgun (WGS) entry which is preliminary data.</text>
</comment>
<dbReference type="AlphaFoldDB" id="A0A328C9Q8"/>
<evidence type="ECO:0008006" key="4">
    <source>
        <dbReference type="Google" id="ProtNLM"/>
    </source>
</evidence>
<dbReference type="Proteomes" id="UP000249169">
    <property type="component" value="Unassembled WGS sequence"/>
</dbReference>
<evidence type="ECO:0000313" key="2">
    <source>
        <dbReference type="EMBL" id="RAL25205.1"/>
    </source>
</evidence>
<reference evidence="2 3" key="1">
    <citation type="submission" date="2018-05" db="EMBL/GenBank/DDBJ databases">
        <title>Lujinxingia marina gen. nov. sp. nov., a new facultative anaerobic member of the class Deltaproteobacteria, and proposal of Lujinxingaceae fam. nov.</title>
        <authorList>
            <person name="Li C.-M."/>
        </authorList>
    </citation>
    <scope>NUCLEOTIDE SEQUENCE [LARGE SCALE GENOMIC DNA]</scope>
    <source>
        <strain evidence="2 3">B210</strain>
    </source>
</reference>
<dbReference type="OrthoDB" id="9782650at2"/>
<feature type="signal peptide" evidence="1">
    <location>
        <begin position="1"/>
        <end position="25"/>
    </location>
</feature>
<keyword evidence="1" id="KW-0732">Signal</keyword>
<accession>A0A328C9Q8</accession>
<proteinExistence type="predicted"/>
<dbReference type="EMBL" id="QHKO01000001">
    <property type="protein sequence ID" value="RAL25205.1"/>
    <property type="molecule type" value="Genomic_DNA"/>
</dbReference>
<protein>
    <recommendedName>
        <fullName evidence="4">Transporter</fullName>
    </recommendedName>
</protein>
<gene>
    <name evidence="2" type="ORF">DL240_03065</name>
</gene>
<sequence>MTTLHRLSAALLFCAALLISPAAFAGPWTRDSGEYYVKLGESFYQANAFRTPEGFLVTGVDYFSATTYMYAEVGLLDALHLQAYVPMMFARNRFGQQAYTDLGPGDMTLAVQASPLNLALPTSVRLETKLPLYGRPADGFTPARGDQQVDLTLWLSAGGGLHELGIYFYGDVGYQHRSSWTPGDSTSGDYSDGFVYLAQVGYNLFDRATLALTSSAVLPFNDDQLSKSYITLGPSVFFPLNERIALEADGYFTPYSRNSAAGWALGLGISVRSPN</sequence>